<evidence type="ECO:0000256" key="7">
    <source>
        <dbReference type="ARBA" id="ARBA00023054"/>
    </source>
</evidence>
<proteinExistence type="inferred from homology"/>
<comment type="similarity">
    <text evidence="2">Belongs to the kinesin light chain family.</text>
</comment>
<dbReference type="SUPFAM" id="SSF52540">
    <property type="entry name" value="P-loop containing nucleoside triphosphate hydrolases"/>
    <property type="match status" value="1"/>
</dbReference>
<dbReference type="EMBL" id="JAYGHX010000001">
    <property type="protein sequence ID" value="MEA5390106.1"/>
    <property type="molecule type" value="Genomic_DNA"/>
</dbReference>
<dbReference type="SUPFAM" id="SSF48452">
    <property type="entry name" value="TPR-like"/>
    <property type="match status" value="2"/>
</dbReference>
<evidence type="ECO:0000256" key="10">
    <source>
        <dbReference type="PROSITE-ProRule" id="PRU00339"/>
    </source>
</evidence>
<keyword evidence="12" id="KW-1185">Reference proteome</keyword>
<evidence type="ECO:0000313" key="11">
    <source>
        <dbReference type="EMBL" id="MEA5390106.1"/>
    </source>
</evidence>
<dbReference type="PANTHER" id="PTHR45783">
    <property type="entry name" value="KINESIN LIGHT CHAIN"/>
    <property type="match status" value="1"/>
</dbReference>
<evidence type="ECO:0000313" key="12">
    <source>
        <dbReference type="Proteomes" id="UP001304461"/>
    </source>
</evidence>
<feature type="repeat" description="TPR" evidence="10">
    <location>
        <begin position="709"/>
        <end position="742"/>
    </location>
</feature>
<dbReference type="InterPro" id="IPR002151">
    <property type="entry name" value="Kinesin_light"/>
</dbReference>
<reference evidence="11 12" key="1">
    <citation type="submission" date="2023-12" db="EMBL/GenBank/DDBJ databases">
        <title>Baltic Sea Cyanobacteria.</title>
        <authorList>
            <person name="Delbaje E."/>
            <person name="Fewer D.P."/>
            <person name="Shishido T.K."/>
        </authorList>
    </citation>
    <scope>NUCLEOTIDE SEQUENCE [LARGE SCALE GENOMIC DNA]</scope>
    <source>
        <strain evidence="11 12">UHCC 0139</strain>
    </source>
</reference>
<dbReference type="Gene3D" id="1.25.40.10">
    <property type="entry name" value="Tetratricopeptide repeat domain"/>
    <property type="match status" value="2"/>
</dbReference>
<dbReference type="Pfam" id="PF13374">
    <property type="entry name" value="TPR_10"/>
    <property type="match status" value="1"/>
</dbReference>
<dbReference type="RefSeq" id="WP_323304223.1">
    <property type="nucleotide sequence ID" value="NZ_JAYGHX010000001.1"/>
</dbReference>
<keyword evidence="5" id="KW-0677">Repeat</keyword>
<dbReference type="Pfam" id="PF13424">
    <property type="entry name" value="TPR_12"/>
    <property type="match status" value="2"/>
</dbReference>
<sequence length="810" mass="91393">MPQVSRRHDPVRPNALDVFTDRTGLIEAFERLLAAKQPQENNVLVFYGEGGIGKTTLSQKLHQLLIQQHSKHPCARLDFATAGTTEPDTALFRLRQCFPAFPFPTFTLALIHYAGRFHPEAPVITQTAPLLDRAGPYAGVLDELLKKALTVAKEAPLIGLTLNVVKSVTDTSQILRNWYLHRAEPLLRNLSGKTQQELIELLPQLWAQDFRDGLVAMSSPDELYNEELARSLPAPVIFLDTYETLWHGGLGRQGEHRQLREEWLVSLVGELPQVLWVITGRNRLHWQPYDPAWEACCEQHLVGSLSNGDASAFLAKRGITDPDLVATILEHAAGVPFYLELETQLHDKLSPEQRLPEAFGGSHELVIERLLSHLEISEAETMHLMASFGTWDAALFHDAVQHFGTGYPPSACDRFAQGWSIEQPAPGQWQLHNEMLLHLQQHDQRTRADTFAAWHRWGFERFDGPLAVREAKDITPEDGERLRRALAHARHIHDPKELCCWFNKRSEHLAKGTIWRVLVPVLEDHQQWLEESFGHDHPEVATTFCYQAYMLRTLSRNEDAELLFRRALAIHEAARNPDLQQVATCLYNLGILLHDMSRLEEAETLYRRALAMKEATYGPDHPEVGSSISGLALLLRSRGLYSEAEALFRRALAISEAESSHDPLEVAKCLNNMGLILDDLSRYEEAEPLYRRALEIKEAVYGPGHPSVAITLSNLAALLTMLSRFEEAQSLYSRAIAINEGAYGPDHPGIVFSLNNLARMNEFQAKFQEAVPLYERALGLLLRAYGPVHPSAARVQENLKRCQEKLNPDA</sequence>
<protein>
    <submittedName>
        <fullName evidence="11">Tetratricopeptide repeat protein</fullName>
    </submittedName>
</protein>
<evidence type="ECO:0000256" key="6">
    <source>
        <dbReference type="ARBA" id="ARBA00022803"/>
    </source>
</evidence>
<gene>
    <name evidence="11" type="ORF">VB738_02410</name>
</gene>
<evidence type="ECO:0000256" key="8">
    <source>
        <dbReference type="ARBA" id="ARBA00023175"/>
    </source>
</evidence>
<evidence type="ECO:0000256" key="4">
    <source>
        <dbReference type="ARBA" id="ARBA00022701"/>
    </source>
</evidence>
<dbReference type="SMART" id="SM00028">
    <property type="entry name" value="TPR"/>
    <property type="match status" value="6"/>
</dbReference>
<dbReference type="InterPro" id="IPR027417">
    <property type="entry name" value="P-loop_NTPase"/>
</dbReference>
<name>A0ABU5RQQ1_9CYAN</name>
<feature type="repeat" description="TPR" evidence="10">
    <location>
        <begin position="583"/>
        <end position="616"/>
    </location>
</feature>
<evidence type="ECO:0000256" key="1">
    <source>
        <dbReference type="ARBA" id="ARBA00004245"/>
    </source>
</evidence>
<feature type="repeat" description="TPR" evidence="10">
    <location>
        <begin position="667"/>
        <end position="700"/>
    </location>
</feature>
<keyword evidence="8" id="KW-0505">Motor protein</keyword>
<dbReference type="PROSITE" id="PS50005">
    <property type="entry name" value="TPR"/>
    <property type="match status" value="3"/>
</dbReference>
<keyword evidence="7" id="KW-0175">Coiled coil</keyword>
<accession>A0ABU5RQQ1</accession>
<dbReference type="PANTHER" id="PTHR45783:SF3">
    <property type="entry name" value="KINESIN LIGHT CHAIN"/>
    <property type="match status" value="1"/>
</dbReference>
<keyword evidence="3" id="KW-0963">Cytoplasm</keyword>
<evidence type="ECO:0000256" key="2">
    <source>
        <dbReference type="ARBA" id="ARBA00009622"/>
    </source>
</evidence>
<keyword evidence="6 10" id="KW-0802">TPR repeat</keyword>
<keyword evidence="9" id="KW-0206">Cytoskeleton</keyword>
<evidence type="ECO:0000256" key="3">
    <source>
        <dbReference type="ARBA" id="ARBA00022490"/>
    </source>
</evidence>
<dbReference type="Proteomes" id="UP001304461">
    <property type="component" value="Unassembled WGS sequence"/>
</dbReference>
<organism evidence="11 12">
    <name type="scientific">Cyanobium gracile UHCC 0139</name>
    <dbReference type="NCBI Taxonomy" id="3110308"/>
    <lineage>
        <taxon>Bacteria</taxon>
        <taxon>Bacillati</taxon>
        <taxon>Cyanobacteriota</taxon>
        <taxon>Cyanophyceae</taxon>
        <taxon>Synechococcales</taxon>
        <taxon>Prochlorococcaceae</taxon>
        <taxon>Cyanobium</taxon>
    </lineage>
</organism>
<comment type="caution">
    <text evidence="11">The sequence shown here is derived from an EMBL/GenBank/DDBJ whole genome shotgun (WGS) entry which is preliminary data.</text>
</comment>
<comment type="subcellular location">
    <subcellularLocation>
        <location evidence="1">Cytoplasm</location>
        <location evidence="1">Cytoskeleton</location>
    </subcellularLocation>
</comment>
<dbReference type="Gene3D" id="3.40.50.300">
    <property type="entry name" value="P-loop containing nucleotide triphosphate hydrolases"/>
    <property type="match status" value="1"/>
</dbReference>
<keyword evidence="4" id="KW-0493">Microtubule</keyword>
<dbReference type="InterPro" id="IPR019734">
    <property type="entry name" value="TPR_rpt"/>
</dbReference>
<evidence type="ECO:0000256" key="9">
    <source>
        <dbReference type="ARBA" id="ARBA00023212"/>
    </source>
</evidence>
<evidence type="ECO:0000256" key="5">
    <source>
        <dbReference type="ARBA" id="ARBA00022737"/>
    </source>
</evidence>
<dbReference type="InterPro" id="IPR011990">
    <property type="entry name" value="TPR-like_helical_dom_sf"/>
</dbReference>